<dbReference type="GO" id="GO:0005634">
    <property type="term" value="C:nucleus"/>
    <property type="evidence" value="ECO:0007669"/>
    <property type="project" value="UniProtKB-SubCell"/>
</dbReference>
<feature type="domain" description="Transcriptional factor DELLA N-terminal" evidence="7">
    <location>
        <begin position="44"/>
        <end position="112"/>
    </location>
</feature>
<evidence type="ECO:0000313" key="8">
    <source>
        <dbReference type="EMBL" id="KAG0492455.1"/>
    </source>
</evidence>
<evidence type="ECO:0000256" key="6">
    <source>
        <dbReference type="SAM" id="MobiDB-lite"/>
    </source>
</evidence>
<comment type="similarity">
    <text evidence="1 5">Belongs to the GRAS family. DELLA subfamily.</text>
</comment>
<organism evidence="8 10">
    <name type="scientific">Vanilla planifolia</name>
    <name type="common">Vanilla</name>
    <dbReference type="NCBI Taxonomy" id="51239"/>
    <lineage>
        <taxon>Eukaryota</taxon>
        <taxon>Viridiplantae</taxon>
        <taxon>Streptophyta</taxon>
        <taxon>Embryophyta</taxon>
        <taxon>Tracheophyta</taxon>
        <taxon>Spermatophyta</taxon>
        <taxon>Magnoliopsida</taxon>
        <taxon>Liliopsida</taxon>
        <taxon>Asparagales</taxon>
        <taxon>Orchidaceae</taxon>
        <taxon>Vanilloideae</taxon>
        <taxon>Vanilleae</taxon>
        <taxon>Vanilla</taxon>
    </lineage>
</organism>
<keyword evidence="2 5" id="KW-0805">Transcription regulation</keyword>
<feature type="region of interest" description="VHIID" evidence="4">
    <location>
        <begin position="334"/>
        <end position="399"/>
    </location>
</feature>
<comment type="domain">
    <text evidence="5">The DELLA motif is required for its GA-induced degradation.</text>
</comment>
<protein>
    <recommendedName>
        <fullName evidence="5">DELLA protein</fullName>
    </recommendedName>
</protein>
<evidence type="ECO:0000313" key="9">
    <source>
        <dbReference type="EMBL" id="KAG0494500.1"/>
    </source>
</evidence>
<dbReference type="InterPro" id="IPR038088">
    <property type="entry name" value="DELLA_N_sf"/>
</dbReference>
<comment type="function">
    <text evidence="5">Transcriptional regulator that acts as a repressor of the gibberellin (GA) signaling pathway. Probably acts by participating in large multiprotein complexes that repress transcription of GA-inducible genes.</text>
</comment>
<evidence type="ECO:0000256" key="4">
    <source>
        <dbReference type="PROSITE-ProRule" id="PRU01191"/>
    </source>
</evidence>
<dbReference type="InterPro" id="IPR021914">
    <property type="entry name" value="TF_DELLA_N"/>
</dbReference>
<feature type="short sequence motif" description="LxCxE motif" evidence="4">
    <location>
        <begin position="267"/>
        <end position="271"/>
    </location>
</feature>
<dbReference type="FunFam" id="1.10.10.1290:FF:000001">
    <property type="entry name" value="DELLA protein GAI"/>
    <property type="match status" value="1"/>
</dbReference>
<proteinExistence type="inferred from homology"/>
<dbReference type="InterPro" id="IPR005202">
    <property type="entry name" value="TF_GRAS"/>
</dbReference>
<dbReference type="Proteomes" id="UP000639772">
    <property type="component" value="Unassembled WGS sequence"/>
</dbReference>
<dbReference type="PROSITE" id="PS50985">
    <property type="entry name" value="GRAS"/>
    <property type="match status" value="1"/>
</dbReference>
<evidence type="ECO:0000313" key="10">
    <source>
        <dbReference type="Proteomes" id="UP000636800"/>
    </source>
</evidence>
<feature type="region of interest" description="Disordered" evidence="6">
    <location>
        <begin position="182"/>
        <end position="221"/>
    </location>
</feature>
<comment type="subcellular location">
    <subcellularLocation>
        <location evidence="5">Nucleus</location>
    </subcellularLocation>
</comment>
<dbReference type="EMBL" id="JADCNL010000002">
    <property type="protein sequence ID" value="KAG0492455.1"/>
    <property type="molecule type" value="Genomic_DNA"/>
</dbReference>
<evidence type="ECO:0000256" key="3">
    <source>
        <dbReference type="ARBA" id="ARBA00023163"/>
    </source>
</evidence>
<evidence type="ECO:0000256" key="1">
    <source>
        <dbReference type="ARBA" id="ARBA00010273"/>
    </source>
</evidence>
<gene>
    <name evidence="9" type="ORF">HPP92_005494</name>
    <name evidence="8" type="ORF">HPP92_005853</name>
</gene>
<dbReference type="Pfam" id="PF03514">
    <property type="entry name" value="GRAS"/>
    <property type="match status" value="1"/>
</dbReference>
<accession>A0A835RHK9</accession>
<keyword evidence="10" id="KW-1185">Reference proteome</keyword>
<dbReference type="AlphaFoldDB" id="A0A835RHK9"/>
<feature type="compositionally biased region" description="Low complexity" evidence="6">
    <location>
        <begin position="207"/>
        <end position="218"/>
    </location>
</feature>
<feature type="region of interest" description="PFYRE" evidence="4">
    <location>
        <begin position="463"/>
        <end position="554"/>
    </location>
</feature>
<evidence type="ECO:0000313" key="11">
    <source>
        <dbReference type="Proteomes" id="UP000639772"/>
    </source>
</evidence>
<sequence>MKREYADNVGGGTYGGFGPAQPGMAANGKAKMIGFEEEPDAGMDELLAALGYKVRSSDMADVAQKLEQLEMAIGSSAVQDDALLTHLASDTVHYNPSDLSNWLDNILSDLSMPVASFPPAIHSNSGALNLPPAPMSVNSSSAFFDPADNLAATASSTRTSVDFSALPAQVLPRDFALRNPNAGSKPVVCRSETQIKNGSRDRKRMRPSSSSSASECLSGRGGVVGTASQPIGSVPASTCAKEEPPSVMPIVVLDSQEVGIRLIHSLLACAEAVQQENYKAAEVLVKQISVLASSQGGAIRKVAGYFAEALARRIYRLQLQQECSLDSTFSDILQMHFYESCPYLKFAHFTANQAILEAFAGCRRVHVIDFSMKQGMQWPALMQALALRHGGPPSFRLTGIGPPQPDNTDALQQVGWKLAQLADTIHVDFEYRGFVANSLADLEPYMLESPSQTNGESDEPEVVAINSVFELHPLLARPGALEKVLATVRAIKPRIVTIVEQESNHNAGSFLERFTEALHYYSTMFDSLEGGSGSSEGQQDQVMSEVYLGRQICNVVACEGTERTERHETLLQWKERMAVAGFEPEHLGSNAFKQASMLLAIFAGGDGYRVEEKEGCLTLGWHTRPSSPHPPGDSLTAAVLSLPPRPPILIRPGVPIDLCSWFIFDRLLSGSY</sequence>
<feature type="region of interest" description="Leucine repeat II (LRII)" evidence="4">
    <location>
        <begin position="413"/>
        <end position="445"/>
    </location>
</feature>
<feature type="short sequence motif" description="LXXLL motif" evidence="4">
    <location>
        <begin position="471"/>
        <end position="475"/>
    </location>
</feature>
<dbReference type="Gene3D" id="1.10.10.1290">
    <property type="entry name" value="Transcriptional regulator DELLA, N-terminal domain"/>
    <property type="match status" value="1"/>
</dbReference>
<dbReference type="GO" id="GO:0009740">
    <property type="term" value="P:gibberellic acid mediated signaling pathway"/>
    <property type="evidence" value="ECO:0007669"/>
    <property type="project" value="UniProtKB-UniRule"/>
</dbReference>
<name>A0A835RHK9_VANPL</name>
<reference evidence="10 11" key="1">
    <citation type="journal article" date="2020" name="Nat. Food">
        <title>A phased Vanilla planifolia genome enables genetic improvement of flavour and production.</title>
        <authorList>
            <person name="Hasing T."/>
            <person name="Tang H."/>
            <person name="Brym M."/>
            <person name="Khazi F."/>
            <person name="Huang T."/>
            <person name="Chambers A.H."/>
        </authorList>
    </citation>
    <scope>NUCLEOTIDE SEQUENCE [LARGE SCALE GENOMIC DNA]</scope>
    <source>
        <tissue evidence="8">Leaf</tissue>
    </source>
</reference>
<dbReference type="EMBL" id="JADCNM010000002">
    <property type="protein sequence ID" value="KAG0494500.1"/>
    <property type="molecule type" value="Genomic_DNA"/>
</dbReference>
<dbReference type="Proteomes" id="UP000636800">
    <property type="component" value="Chromosome 2"/>
</dbReference>
<keyword evidence="5" id="KW-0539">Nucleus</keyword>
<dbReference type="PANTHER" id="PTHR31636">
    <property type="entry name" value="OSJNBA0084A10.13 PROTEIN-RELATED"/>
    <property type="match status" value="1"/>
</dbReference>
<dbReference type="SMART" id="SM01129">
    <property type="entry name" value="DELLA"/>
    <property type="match status" value="1"/>
</dbReference>
<feature type="short sequence motif" description="VHIID" evidence="4">
    <location>
        <begin position="365"/>
        <end position="369"/>
    </location>
</feature>
<keyword evidence="3 5" id="KW-0804">Transcription</keyword>
<evidence type="ECO:0000256" key="2">
    <source>
        <dbReference type="ARBA" id="ARBA00023015"/>
    </source>
</evidence>
<keyword evidence="5" id="KW-0939">Gibberellin signaling pathway</keyword>
<feature type="region of interest" description="SAW" evidence="4">
    <location>
        <begin position="557"/>
        <end position="633"/>
    </location>
</feature>
<comment type="caution">
    <text evidence="4">Lacks conserved residue(s) required for the propagation of feature annotation.</text>
</comment>
<comment type="caution">
    <text evidence="8">The sequence shown here is derived from an EMBL/GenBank/DDBJ whole genome shotgun (WGS) entry which is preliminary data.</text>
</comment>
<evidence type="ECO:0000256" key="5">
    <source>
        <dbReference type="RuleBase" id="RU367159"/>
    </source>
</evidence>
<dbReference type="OrthoDB" id="761920at2759"/>
<dbReference type="Pfam" id="PF12041">
    <property type="entry name" value="DELLA"/>
    <property type="match status" value="1"/>
</dbReference>
<evidence type="ECO:0000259" key="7">
    <source>
        <dbReference type="Pfam" id="PF12041"/>
    </source>
</evidence>